<keyword evidence="1" id="KW-1133">Transmembrane helix</keyword>
<comment type="caution">
    <text evidence="2">The sequence shown here is derived from an EMBL/GenBank/DDBJ whole genome shotgun (WGS) entry which is preliminary data.</text>
</comment>
<protein>
    <submittedName>
        <fullName evidence="2">Type IV pilin protein PilA</fullName>
    </submittedName>
</protein>
<dbReference type="InterPro" id="IPR045584">
    <property type="entry name" value="Pilin-like"/>
</dbReference>
<evidence type="ECO:0000313" key="2">
    <source>
        <dbReference type="EMBL" id="GGI86928.1"/>
    </source>
</evidence>
<feature type="transmembrane region" description="Helical" evidence="1">
    <location>
        <begin position="12"/>
        <end position="31"/>
    </location>
</feature>
<dbReference type="SUPFAM" id="SSF54523">
    <property type="entry name" value="Pili subunits"/>
    <property type="match status" value="1"/>
</dbReference>
<gene>
    <name evidence="2" type="primary">pilA</name>
    <name evidence="2" type="ORF">GCM10007966_14530</name>
</gene>
<dbReference type="AlphaFoldDB" id="A0A917JVT8"/>
<evidence type="ECO:0000256" key="1">
    <source>
        <dbReference type="SAM" id="Phobius"/>
    </source>
</evidence>
<accession>A0A917JVT8</accession>
<dbReference type="NCBIfam" id="TIGR02532">
    <property type="entry name" value="IV_pilin_GFxxxE"/>
    <property type="match status" value="1"/>
</dbReference>
<dbReference type="EMBL" id="BMOB01000006">
    <property type="protein sequence ID" value="GGI86928.1"/>
    <property type="molecule type" value="Genomic_DNA"/>
</dbReference>
<reference evidence="2" key="2">
    <citation type="submission" date="2020-09" db="EMBL/GenBank/DDBJ databases">
        <authorList>
            <person name="Sun Q."/>
            <person name="Ohkuma M."/>
        </authorList>
    </citation>
    <scope>NUCLEOTIDE SEQUENCE</scope>
    <source>
        <strain evidence="2">JCM 13919</strain>
    </source>
</reference>
<dbReference type="Gene3D" id="3.30.700.10">
    <property type="entry name" value="Glycoprotein, Type 4 Pilin"/>
    <property type="match status" value="1"/>
</dbReference>
<name>A0A917JVT8_9GAMM</name>
<dbReference type="Proteomes" id="UP000630149">
    <property type="component" value="Unassembled WGS sequence"/>
</dbReference>
<dbReference type="RefSeq" id="WP_131776966.1">
    <property type="nucleotide sequence ID" value="NZ_BMOB01000006.1"/>
</dbReference>
<organism evidence="2 3">
    <name type="scientific">Legionella impletisoli</name>
    <dbReference type="NCBI Taxonomy" id="343510"/>
    <lineage>
        <taxon>Bacteria</taxon>
        <taxon>Pseudomonadati</taxon>
        <taxon>Pseudomonadota</taxon>
        <taxon>Gammaproteobacteria</taxon>
        <taxon>Legionellales</taxon>
        <taxon>Legionellaceae</taxon>
        <taxon>Legionella</taxon>
    </lineage>
</organism>
<dbReference type="InterPro" id="IPR012902">
    <property type="entry name" value="N_methyl_site"/>
</dbReference>
<evidence type="ECO:0000313" key="3">
    <source>
        <dbReference type="Proteomes" id="UP000630149"/>
    </source>
</evidence>
<dbReference type="Pfam" id="PF07963">
    <property type="entry name" value="N_methyl"/>
    <property type="match status" value="1"/>
</dbReference>
<keyword evidence="1" id="KW-0472">Membrane</keyword>
<keyword evidence="3" id="KW-1185">Reference proteome</keyword>
<keyword evidence="1" id="KW-0812">Transmembrane</keyword>
<proteinExistence type="predicted"/>
<reference evidence="2" key="1">
    <citation type="journal article" date="2014" name="Int. J. Syst. Evol. Microbiol.">
        <title>Complete genome sequence of Corynebacterium casei LMG S-19264T (=DSM 44701T), isolated from a smear-ripened cheese.</title>
        <authorList>
            <consortium name="US DOE Joint Genome Institute (JGI-PGF)"/>
            <person name="Walter F."/>
            <person name="Albersmeier A."/>
            <person name="Kalinowski J."/>
            <person name="Ruckert C."/>
        </authorList>
    </citation>
    <scope>NUCLEOTIDE SEQUENCE</scope>
    <source>
        <strain evidence="2">JCM 13919</strain>
    </source>
</reference>
<sequence>MKRQSGFTLMELVVVIVILGILAAVAVPNYIDLTDEAGEAGAKGVAGGLTSASAINLAACKAGSASCFTTTGQTCTQIATGVLAGGLPDGYTSGTTAVTFTGGVATCTITEATSGKTATARVHET</sequence>